<accession>A0A515CTX9</accession>
<dbReference type="RefSeq" id="WP_071844550.1">
    <property type="nucleotide sequence ID" value="NZ_CAMITF010000001.1"/>
</dbReference>
<reference evidence="3 5" key="2">
    <citation type="submission" date="2021-01" db="EMBL/GenBank/DDBJ databases">
        <title>FDA dAtabase for Regulatory Grade micrObial Sequences (FDA-ARGOS): Supporting development and validation of Infectious Disease Dx tests.</title>
        <authorList>
            <person name="Blissenbach B."/>
            <person name="Krut O."/>
            <person name="Tallon L."/>
            <person name="Sadzewicz L."/>
            <person name="Zhao X."/>
            <person name="Boylan J."/>
            <person name="Ott S."/>
            <person name="Bowen H."/>
            <person name="Vavikolanu K."/>
            <person name="Mehta A."/>
            <person name="Aluvathingal J."/>
            <person name="Nadendla S."/>
            <person name="Yan Y."/>
            <person name="Sichtig H."/>
        </authorList>
    </citation>
    <scope>NUCLEOTIDE SEQUENCE [LARGE SCALE GENOMIC DNA]</scope>
    <source>
        <strain evidence="3 5">FDAARGOS_1081</strain>
    </source>
</reference>
<proteinExistence type="predicted"/>
<organism evidence="2 4">
    <name type="scientific">Serratia liquefaciens</name>
    <dbReference type="NCBI Taxonomy" id="614"/>
    <lineage>
        <taxon>Bacteria</taxon>
        <taxon>Pseudomonadati</taxon>
        <taxon>Pseudomonadota</taxon>
        <taxon>Gammaproteobacteria</taxon>
        <taxon>Enterobacterales</taxon>
        <taxon>Yersiniaceae</taxon>
        <taxon>Serratia</taxon>
    </lineage>
</organism>
<dbReference type="Proteomes" id="UP000595237">
    <property type="component" value="Chromosome"/>
</dbReference>
<evidence type="ECO:0000313" key="3">
    <source>
        <dbReference type="EMBL" id="QQU57934.1"/>
    </source>
</evidence>
<dbReference type="AlphaFoldDB" id="A0A515CTX9"/>
<evidence type="ECO:0000313" key="4">
    <source>
        <dbReference type="Proteomes" id="UP000317572"/>
    </source>
</evidence>
<sequence>MCTNNVQKGEQHEGQGLNDPTLTVEEEKEIAIEILKQHLHWQMANPPSPEEIPILELIGPVQKSKRRMVRKLLR</sequence>
<evidence type="ECO:0000313" key="5">
    <source>
        <dbReference type="Proteomes" id="UP000595237"/>
    </source>
</evidence>
<dbReference type="EMBL" id="CP068148">
    <property type="protein sequence ID" value="QQU57934.1"/>
    <property type="molecule type" value="Genomic_DNA"/>
</dbReference>
<dbReference type="EMBL" id="CP033893">
    <property type="protein sequence ID" value="QDL31619.1"/>
    <property type="molecule type" value="Genomic_DNA"/>
</dbReference>
<feature type="region of interest" description="Disordered" evidence="1">
    <location>
        <begin position="1"/>
        <end position="23"/>
    </location>
</feature>
<evidence type="ECO:0000313" key="2">
    <source>
        <dbReference type="EMBL" id="QDL31619.1"/>
    </source>
</evidence>
<dbReference type="Proteomes" id="UP000317572">
    <property type="component" value="Chromosome"/>
</dbReference>
<reference evidence="2 4" key="1">
    <citation type="submission" date="2018-11" db="EMBL/GenBank/DDBJ databases">
        <title>The first complete genome of Serratia liquefaciens isolated from metalophyte plant revel distinctness adaptive mechanisms in an extreme habitat.</title>
        <authorList>
            <person name="Caneschi W.L."/>
            <person name="Sanchez A.B."/>
            <person name="Felestrino E.B."/>
            <person name="Assis R.A.B."/>
            <person name="Lemes C.G.C."/>
            <person name="Cordeiro I.F."/>
            <person name="Fonseca N.P."/>
            <person name="Villa M."/>
            <person name="Vieira I.T."/>
            <person name="Moraes L.A."/>
            <person name="Kamino L.H.Y."/>
            <person name="do Carmo F."/>
            <person name="Garcia C.M."/>
            <person name="Almeida N.F."/>
            <person name="Silva R.S."/>
            <person name="Ferro J.A."/>
            <person name="Ferro M.I.T."/>
            <person name="Varani A.M."/>
            <person name="Ferreira R.M."/>
            <person name="dos Santos V.L."/>
            <person name="Silva U.C."/>
            <person name="Setubal J.C."/>
            <person name="Moreira L.M."/>
        </authorList>
    </citation>
    <scope>NUCLEOTIDE SEQUENCE [LARGE SCALE GENOMIC DNA]</scope>
    <source>
        <strain evidence="2 4">FG3</strain>
    </source>
</reference>
<evidence type="ECO:0000256" key="1">
    <source>
        <dbReference type="SAM" id="MobiDB-lite"/>
    </source>
</evidence>
<name>A0A515CTX9_SERLI</name>
<protein>
    <submittedName>
        <fullName evidence="2">Uncharacterized protein</fullName>
    </submittedName>
</protein>
<keyword evidence="5" id="KW-1185">Reference proteome</keyword>
<gene>
    <name evidence="2" type="ORF">EGO53_07410</name>
    <name evidence="3" type="ORF">I6I38_09215</name>
</gene>